<dbReference type="OrthoDB" id="9765468at2"/>
<proteinExistence type="predicted"/>
<name>A0A0S7BD95_9CHLR</name>
<reference evidence="3" key="1">
    <citation type="submission" date="2015-07" db="EMBL/GenBank/DDBJ databases">
        <title>Draft Genome Sequences of Anaerolinea thermolimosa IMO-1, Bellilinea caldifistulae GOMI-1, Leptolinea tardivitalis YMTK-2, Levilinea saccharolytica KIBI-1,Longilinea arvoryzae KOME-1, Previously Described as Members of the Anaerolineaceae (Chloroflexi).</title>
        <authorList>
            <person name="Sekiguchi Y."/>
            <person name="Ohashi A."/>
            <person name="Matsuura N."/>
            <person name="Tourlousse M.D."/>
        </authorList>
    </citation>
    <scope>NUCLEOTIDE SEQUENCE [LARGE SCALE GENOMIC DNA]</scope>
    <source>
        <strain evidence="3">KOME-1</strain>
    </source>
</reference>
<dbReference type="InterPro" id="IPR036637">
    <property type="entry name" value="Phosphohistidine_dom_sf"/>
</dbReference>
<evidence type="ECO:0000313" key="3">
    <source>
        <dbReference type="EMBL" id="GAP15887.1"/>
    </source>
</evidence>
<dbReference type="InterPro" id="IPR013815">
    <property type="entry name" value="ATP_grasp_subdomain_1"/>
</dbReference>
<dbReference type="PANTHER" id="PTHR43615">
    <property type="entry name" value="PHOSPHOENOLPYRUVATE SYNTHASE-RELATED"/>
    <property type="match status" value="1"/>
</dbReference>
<sequence>MSRRVMSQESLLIIPFEKSEIHSDNEKTNPGDWLAVAGGKGSNLIRLAQAGLPVPGGFILSTQAYRAFIAANDLETRILAALPEGAEEMETLEAASASIRALFADGQIPAETANGIRAAYRSLGGPAVAVRSSATAEDLPELSFAGQQDTYLNVIGEAALLDAVVKCWASLWTARAIGYRMRNHVPQEGMALAVVVQRMVPAEVSGVLFTANPLSGLRSETVIDATFGLGEGIVSGQVEPDHFGVDTQFGRVTSRRLGRKALAVRPRDGGGVQSEANPEVTRQALPDEVILELAALGQRVAAMYGQPQDIEWAWAEGRLSLLQSRTVTSLFPIPSAVPAEPLQVFFSFAAVQGMLDPMTPCGRDAIRQLLTAGARIIDAHYTAETQTILFEAGERLWIRLTPLLRNTVGRKLVPMAMAFIEPSTRQIILQLLDEPNLRPEREGISWRARRQLARFFLPLAGNVVLNLLSPSARRKAILNRTEAVLKEIGTRMAAVQGSPRERLAQLSRLFPKMIEEFLPHNLILFISLVASGMASLNLLRVRLQDLPSQNGGWTDTLLELTRGLAYNPTTEMDLALWAAACAIRQDPAALAEFADHSAAEMAQRWMAGGSHPATQAALSSFMQRYGGRGLGEIDLGRPRWVEDPTHVFEILSGYLQIQPGEHAPDETFARGAASSQRALEQLANALGETHGGWIKAQQARFLGRRIRELMGTRESPKFFMVRLFAQFRWALLRIGEELVKAGDLAHADDLLYLDFRELHDFATEPEGQSGRDWHRRIVERREAYQRELLRRQVPRLLLSDGRAFYDGMAGNGHAGQLTGSPVSPGVVEGRVRVVFDPRKAGLLPGEILVCPGTDPSWTPLFLTAAGLIMEVGGMMTHGAVVAREYGIPAAVGVDRATSQLRTGQRVRLNGSSGVIEILGETHPAVAETPTF</sequence>
<dbReference type="InterPro" id="IPR051549">
    <property type="entry name" value="PEP_Utilizing_Enz"/>
</dbReference>
<accession>A0A0S7BD95</accession>
<dbReference type="Gene3D" id="3.30.1490.20">
    <property type="entry name" value="ATP-grasp fold, A domain"/>
    <property type="match status" value="1"/>
</dbReference>
<dbReference type="Proteomes" id="UP000055060">
    <property type="component" value="Unassembled WGS sequence"/>
</dbReference>
<keyword evidence="3" id="KW-0808">Transferase</keyword>
<dbReference type="SUPFAM" id="SSF56059">
    <property type="entry name" value="Glutathione synthetase ATP-binding domain-like"/>
    <property type="match status" value="1"/>
</dbReference>
<dbReference type="EMBL" id="DF967972">
    <property type="protein sequence ID" value="GAP15887.1"/>
    <property type="molecule type" value="Genomic_DNA"/>
</dbReference>
<dbReference type="GO" id="GO:0005524">
    <property type="term" value="F:ATP binding"/>
    <property type="evidence" value="ECO:0007669"/>
    <property type="project" value="InterPro"/>
</dbReference>
<dbReference type="Pfam" id="PF01326">
    <property type="entry name" value="PPDK_N"/>
    <property type="match status" value="1"/>
</dbReference>
<dbReference type="SUPFAM" id="SSF52009">
    <property type="entry name" value="Phosphohistidine domain"/>
    <property type="match status" value="1"/>
</dbReference>
<feature type="domain" description="Pyruvate phosphate dikinase AMP/ATP-binding" evidence="2">
    <location>
        <begin position="36"/>
        <end position="329"/>
    </location>
</feature>
<dbReference type="GO" id="GO:0016301">
    <property type="term" value="F:kinase activity"/>
    <property type="evidence" value="ECO:0007669"/>
    <property type="project" value="UniProtKB-KW"/>
</dbReference>
<dbReference type="Gene3D" id="3.50.30.10">
    <property type="entry name" value="Phosphohistidine domain"/>
    <property type="match status" value="1"/>
</dbReference>
<evidence type="ECO:0000313" key="4">
    <source>
        <dbReference type="Proteomes" id="UP000055060"/>
    </source>
</evidence>
<keyword evidence="3" id="KW-0418">Kinase</keyword>
<dbReference type="Gene3D" id="3.30.470.20">
    <property type="entry name" value="ATP-grasp fold, B domain"/>
    <property type="match status" value="1"/>
</dbReference>
<dbReference type="PANTHER" id="PTHR43615:SF1">
    <property type="entry name" value="PPDK_N DOMAIN-CONTAINING PROTEIN"/>
    <property type="match status" value="1"/>
</dbReference>
<protein>
    <submittedName>
        <fullName evidence="3">Phosphoenolpyruvate synthase/pyruvate phosphate dikinase</fullName>
    </submittedName>
</protein>
<feature type="domain" description="PEP-utilising enzyme mobile" evidence="1">
    <location>
        <begin position="844"/>
        <end position="913"/>
    </location>
</feature>
<dbReference type="AlphaFoldDB" id="A0A0S7BD95"/>
<evidence type="ECO:0000259" key="2">
    <source>
        <dbReference type="Pfam" id="PF01326"/>
    </source>
</evidence>
<dbReference type="Pfam" id="PF00391">
    <property type="entry name" value="PEP-utilizers"/>
    <property type="match status" value="1"/>
</dbReference>
<evidence type="ECO:0000259" key="1">
    <source>
        <dbReference type="Pfam" id="PF00391"/>
    </source>
</evidence>
<keyword evidence="3" id="KW-0670">Pyruvate</keyword>
<organism evidence="3">
    <name type="scientific">Longilinea arvoryzae</name>
    <dbReference type="NCBI Taxonomy" id="360412"/>
    <lineage>
        <taxon>Bacteria</taxon>
        <taxon>Bacillati</taxon>
        <taxon>Chloroflexota</taxon>
        <taxon>Anaerolineae</taxon>
        <taxon>Anaerolineales</taxon>
        <taxon>Anaerolineaceae</taxon>
        <taxon>Longilinea</taxon>
    </lineage>
</organism>
<dbReference type="STRING" id="360412.LARV_03681"/>
<dbReference type="InterPro" id="IPR002192">
    <property type="entry name" value="PPDK_AMP/ATP-bd"/>
</dbReference>
<dbReference type="InterPro" id="IPR008279">
    <property type="entry name" value="PEP-util_enz_mobile_dom"/>
</dbReference>
<gene>
    <name evidence="3" type="ORF">LARV_03681</name>
</gene>
<keyword evidence="4" id="KW-1185">Reference proteome</keyword>
<dbReference type="RefSeq" id="WP_083522698.1">
    <property type="nucleotide sequence ID" value="NZ_DF967972.1"/>
</dbReference>